<accession>A0A9W8TNP1</accession>
<dbReference type="InterPro" id="IPR001077">
    <property type="entry name" value="COMT_C"/>
</dbReference>
<sequence>MAVPRIVELAQRIAANTTKVNDYLAENNLPQPSFNLDARLDGPIPKDAAPEITGMRQSVIEDTVELQHLMLGPREYLTSCFTHNMLLPQQAITRFGLARSLPIDGETTFAEMAASSGLAESDIRKLIRYAIIQRIFYEPRPGVIAHSAASRLLAENTEVHDFVSTCSDELWQASAQTCNAMARFPGSQEPAESGFSLANNTDKSMFEFLSGDLERSRRFANVMRGFTSGPEFDLRFATDFYPWEEHSNGTVVDVGGSHGLVCVALARKFPSMSLIVQDLKPVITCVKENVPADVAGRVSFMIHDFFKPQPVSGADVYFLRWILHDWSDKYCIQILRNLIPALKKGARVIVSEAVLPGPGEVPRKIETRMRAFDLTMSSIHNAKERELNDWAALFQAADERFEFQGATRPPGSNHSIVVVLWTGTD</sequence>
<evidence type="ECO:0000256" key="2">
    <source>
        <dbReference type="ARBA" id="ARBA00022679"/>
    </source>
</evidence>
<dbReference type="AlphaFoldDB" id="A0A9W8TNP1"/>
<dbReference type="GO" id="GO:0008171">
    <property type="term" value="F:O-methyltransferase activity"/>
    <property type="evidence" value="ECO:0007669"/>
    <property type="project" value="InterPro"/>
</dbReference>
<dbReference type="PANTHER" id="PTHR43712:SF5">
    <property type="entry name" value="O-METHYLTRANSFERASE ASQN-RELATED"/>
    <property type="match status" value="1"/>
</dbReference>
<dbReference type="Proteomes" id="UP001148614">
    <property type="component" value="Unassembled WGS sequence"/>
</dbReference>
<evidence type="ECO:0000313" key="6">
    <source>
        <dbReference type="Proteomes" id="UP001148614"/>
    </source>
</evidence>
<gene>
    <name evidence="5" type="ORF">NPX13_g2506</name>
</gene>
<organism evidence="5 6">
    <name type="scientific">Xylaria arbuscula</name>
    <dbReference type="NCBI Taxonomy" id="114810"/>
    <lineage>
        <taxon>Eukaryota</taxon>
        <taxon>Fungi</taxon>
        <taxon>Dikarya</taxon>
        <taxon>Ascomycota</taxon>
        <taxon>Pezizomycotina</taxon>
        <taxon>Sordariomycetes</taxon>
        <taxon>Xylariomycetidae</taxon>
        <taxon>Xylariales</taxon>
        <taxon>Xylariaceae</taxon>
        <taxon>Xylaria</taxon>
    </lineage>
</organism>
<evidence type="ECO:0000256" key="3">
    <source>
        <dbReference type="ARBA" id="ARBA00022691"/>
    </source>
</evidence>
<dbReference type="VEuPathDB" id="FungiDB:F4678DRAFT_430978"/>
<name>A0A9W8TNP1_9PEZI</name>
<dbReference type="GO" id="GO:0032259">
    <property type="term" value="P:methylation"/>
    <property type="evidence" value="ECO:0007669"/>
    <property type="project" value="UniProtKB-KW"/>
</dbReference>
<dbReference type="SUPFAM" id="SSF53335">
    <property type="entry name" value="S-adenosyl-L-methionine-dependent methyltransferases"/>
    <property type="match status" value="1"/>
</dbReference>
<keyword evidence="6" id="KW-1185">Reference proteome</keyword>
<dbReference type="Pfam" id="PF00891">
    <property type="entry name" value="Methyltransf_2"/>
    <property type="match status" value="1"/>
</dbReference>
<dbReference type="InterPro" id="IPR016461">
    <property type="entry name" value="COMT-like"/>
</dbReference>
<dbReference type="SUPFAM" id="SSF46785">
    <property type="entry name" value="Winged helix' DNA-binding domain"/>
    <property type="match status" value="1"/>
</dbReference>
<dbReference type="PANTHER" id="PTHR43712">
    <property type="entry name" value="PUTATIVE (AFU_ORTHOLOGUE AFUA_4G14580)-RELATED"/>
    <property type="match status" value="1"/>
</dbReference>
<keyword evidence="3" id="KW-0949">S-adenosyl-L-methionine</keyword>
<reference evidence="5" key="1">
    <citation type="submission" date="2022-07" db="EMBL/GenBank/DDBJ databases">
        <title>Genome Sequence of Xylaria arbuscula.</title>
        <authorList>
            <person name="Buettner E."/>
        </authorList>
    </citation>
    <scope>NUCLEOTIDE SEQUENCE</scope>
    <source>
        <strain evidence="5">VT107</strain>
    </source>
</reference>
<proteinExistence type="predicted"/>
<dbReference type="InterPro" id="IPR036390">
    <property type="entry name" value="WH_DNA-bd_sf"/>
</dbReference>
<dbReference type="InterPro" id="IPR029063">
    <property type="entry name" value="SAM-dependent_MTases_sf"/>
</dbReference>
<dbReference type="PROSITE" id="PS51683">
    <property type="entry name" value="SAM_OMT_II"/>
    <property type="match status" value="1"/>
</dbReference>
<comment type="caution">
    <text evidence="5">The sequence shown here is derived from an EMBL/GenBank/DDBJ whole genome shotgun (WGS) entry which is preliminary data.</text>
</comment>
<dbReference type="InterPro" id="IPR036388">
    <property type="entry name" value="WH-like_DNA-bd_sf"/>
</dbReference>
<dbReference type="EMBL" id="JANPWZ010000265">
    <property type="protein sequence ID" value="KAJ3578062.1"/>
    <property type="molecule type" value="Genomic_DNA"/>
</dbReference>
<dbReference type="Gene3D" id="3.40.50.150">
    <property type="entry name" value="Vaccinia Virus protein VP39"/>
    <property type="match status" value="1"/>
</dbReference>
<evidence type="ECO:0000256" key="1">
    <source>
        <dbReference type="ARBA" id="ARBA00022603"/>
    </source>
</evidence>
<dbReference type="Gene3D" id="1.10.10.10">
    <property type="entry name" value="Winged helix-like DNA-binding domain superfamily/Winged helix DNA-binding domain"/>
    <property type="match status" value="1"/>
</dbReference>
<keyword evidence="2" id="KW-0808">Transferase</keyword>
<feature type="domain" description="O-methyltransferase C-terminal" evidence="4">
    <location>
        <begin position="250"/>
        <end position="397"/>
    </location>
</feature>
<evidence type="ECO:0000313" key="5">
    <source>
        <dbReference type="EMBL" id="KAJ3578062.1"/>
    </source>
</evidence>
<keyword evidence="1" id="KW-0489">Methyltransferase</keyword>
<protein>
    <recommendedName>
        <fullName evidence="4">O-methyltransferase C-terminal domain-containing protein</fullName>
    </recommendedName>
</protein>
<evidence type="ECO:0000259" key="4">
    <source>
        <dbReference type="Pfam" id="PF00891"/>
    </source>
</evidence>